<gene>
    <name evidence="3" type="ORF">SPPG_02822</name>
</gene>
<evidence type="ECO:0000313" key="3">
    <source>
        <dbReference type="EMBL" id="KND02351.1"/>
    </source>
</evidence>
<feature type="compositionally biased region" description="Basic and acidic residues" evidence="1">
    <location>
        <begin position="142"/>
        <end position="151"/>
    </location>
</feature>
<feature type="region of interest" description="Disordered" evidence="1">
    <location>
        <begin position="64"/>
        <end position="91"/>
    </location>
</feature>
<dbReference type="Proteomes" id="UP000053201">
    <property type="component" value="Unassembled WGS sequence"/>
</dbReference>
<dbReference type="PROSITE" id="PS50076">
    <property type="entry name" value="DNAJ_2"/>
    <property type="match status" value="1"/>
</dbReference>
<sequence>MSPYEVLGILPTATLEEVNQAFRRRALEWHPDRNLHRKEEAERVFKEIGEAYAIVWKKLQSRSPVRSSPRSVSTKPAQQGKPHIHRPWAIPDNQWYGREGKEQYVLSTASVNTADKSTTKNAKSWTRSVDANVPAADVRVSSSEREGREQESTIQPQSTMQSQQGYHTLDGIVDVQNDHSKEEHGQEPIPPNRGTRDRETVLPLIKRFAASIPPLFKRKHASGLSQSPTHVKVEDLPHFKATLIALFGTAELDKELIDDVWLNIEMGQSSV</sequence>
<dbReference type="GO" id="GO:0051082">
    <property type="term" value="F:unfolded protein binding"/>
    <property type="evidence" value="ECO:0007669"/>
    <property type="project" value="TreeGrafter"/>
</dbReference>
<dbReference type="PRINTS" id="PR00625">
    <property type="entry name" value="JDOMAIN"/>
</dbReference>
<accession>A0A0L0HLP3</accession>
<dbReference type="InParanoid" id="A0A0L0HLP3"/>
<dbReference type="AlphaFoldDB" id="A0A0L0HLP3"/>
<dbReference type="InterPro" id="IPR036869">
    <property type="entry name" value="J_dom_sf"/>
</dbReference>
<proteinExistence type="predicted"/>
<protein>
    <recommendedName>
        <fullName evidence="2">J domain-containing protein</fullName>
    </recommendedName>
</protein>
<keyword evidence="4" id="KW-1185">Reference proteome</keyword>
<dbReference type="Gene3D" id="1.10.287.110">
    <property type="entry name" value="DnaJ domain"/>
    <property type="match status" value="1"/>
</dbReference>
<dbReference type="SMART" id="SM00271">
    <property type="entry name" value="DnaJ"/>
    <property type="match status" value="1"/>
</dbReference>
<feature type="compositionally biased region" description="Polar residues" evidence="1">
    <location>
        <begin position="153"/>
        <end position="163"/>
    </location>
</feature>
<name>A0A0L0HLP3_SPIPD</name>
<dbReference type="PANTHER" id="PTHR43948:SF10">
    <property type="entry name" value="MRJ, ISOFORM E"/>
    <property type="match status" value="1"/>
</dbReference>
<dbReference type="RefSeq" id="XP_016610390.1">
    <property type="nucleotide sequence ID" value="XM_016751108.1"/>
</dbReference>
<evidence type="ECO:0000259" key="2">
    <source>
        <dbReference type="PROSITE" id="PS50076"/>
    </source>
</evidence>
<feature type="compositionally biased region" description="Low complexity" evidence="1">
    <location>
        <begin position="64"/>
        <end position="73"/>
    </location>
</feature>
<organism evidence="3 4">
    <name type="scientific">Spizellomyces punctatus (strain DAOM BR117)</name>
    <dbReference type="NCBI Taxonomy" id="645134"/>
    <lineage>
        <taxon>Eukaryota</taxon>
        <taxon>Fungi</taxon>
        <taxon>Fungi incertae sedis</taxon>
        <taxon>Chytridiomycota</taxon>
        <taxon>Chytridiomycota incertae sedis</taxon>
        <taxon>Chytridiomycetes</taxon>
        <taxon>Spizellomycetales</taxon>
        <taxon>Spizellomycetaceae</taxon>
        <taxon>Spizellomyces</taxon>
    </lineage>
</organism>
<dbReference type="GO" id="GO:0051087">
    <property type="term" value="F:protein-folding chaperone binding"/>
    <property type="evidence" value="ECO:0007669"/>
    <property type="project" value="TreeGrafter"/>
</dbReference>
<dbReference type="VEuPathDB" id="FungiDB:SPPG_02822"/>
<reference evidence="3 4" key="1">
    <citation type="submission" date="2009-08" db="EMBL/GenBank/DDBJ databases">
        <title>The Genome Sequence of Spizellomyces punctatus strain DAOM BR117.</title>
        <authorList>
            <consortium name="The Broad Institute Genome Sequencing Platform"/>
            <person name="Russ C."/>
            <person name="Cuomo C."/>
            <person name="Shea T."/>
            <person name="Young S.K."/>
            <person name="Zeng Q."/>
            <person name="Koehrsen M."/>
            <person name="Haas B."/>
            <person name="Borodovsky M."/>
            <person name="Guigo R."/>
            <person name="Alvarado L."/>
            <person name="Berlin A."/>
            <person name="Bochicchio J."/>
            <person name="Borenstein D."/>
            <person name="Chapman S."/>
            <person name="Chen Z."/>
            <person name="Engels R."/>
            <person name="Freedman E."/>
            <person name="Gellesch M."/>
            <person name="Goldberg J."/>
            <person name="Griggs A."/>
            <person name="Gujja S."/>
            <person name="Heiman D."/>
            <person name="Hepburn T."/>
            <person name="Howarth C."/>
            <person name="Jen D."/>
            <person name="Larson L."/>
            <person name="Lewis B."/>
            <person name="Mehta T."/>
            <person name="Park D."/>
            <person name="Pearson M."/>
            <person name="Roberts A."/>
            <person name="Saif S."/>
            <person name="Shenoy N."/>
            <person name="Sisk P."/>
            <person name="Stolte C."/>
            <person name="Sykes S."/>
            <person name="Thomson T."/>
            <person name="Walk T."/>
            <person name="White J."/>
            <person name="Yandava C."/>
            <person name="Burger G."/>
            <person name="Gray M.W."/>
            <person name="Holland P.W.H."/>
            <person name="King N."/>
            <person name="Lang F.B.F."/>
            <person name="Roger A.J."/>
            <person name="Ruiz-Trillo I."/>
            <person name="Lander E."/>
            <person name="Nusbaum C."/>
        </authorList>
    </citation>
    <scope>NUCLEOTIDE SEQUENCE [LARGE SCALE GENOMIC DNA]</scope>
    <source>
        <strain evidence="3 4">DAOM BR117</strain>
    </source>
</reference>
<dbReference type="InterPro" id="IPR001623">
    <property type="entry name" value="DnaJ_domain"/>
</dbReference>
<feature type="region of interest" description="Disordered" evidence="1">
    <location>
        <begin position="135"/>
        <end position="163"/>
    </location>
</feature>
<dbReference type="GO" id="GO:0005737">
    <property type="term" value="C:cytoplasm"/>
    <property type="evidence" value="ECO:0007669"/>
    <property type="project" value="TreeGrafter"/>
</dbReference>
<dbReference type="GO" id="GO:0044183">
    <property type="term" value="F:protein folding chaperone"/>
    <property type="evidence" value="ECO:0007669"/>
    <property type="project" value="TreeGrafter"/>
</dbReference>
<evidence type="ECO:0000313" key="4">
    <source>
        <dbReference type="Proteomes" id="UP000053201"/>
    </source>
</evidence>
<dbReference type="SUPFAM" id="SSF46565">
    <property type="entry name" value="Chaperone J-domain"/>
    <property type="match status" value="1"/>
</dbReference>
<dbReference type="Pfam" id="PF00226">
    <property type="entry name" value="DnaJ"/>
    <property type="match status" value="1"/>
</dbReference>
<dbReference type="PANTHER" id="PTHR43948">
    <property type="entry name" value="DNAJ HOMOLOG SUBFAMILY B"/>
    <property type="match status" value="1"/>
</dbReference>
<dbReference type="STRING" id="645134.A0A0L0HLP3"/>
<dbReference type="GeneID" id="27686381"/>
<dbReference type="EMBL" id="KQ257453">
    <property type="protein sequence ID" value="KND02351.1"/>
    <property type="molecule type" value="Genomic_DNA"/>
</dbReference>
<dbReference type="CDD" id="cd06257">
    <property type="entry name" value="DnaJ"/>
    <property type="match status" value="1"/>
</dbReference>
<feature type="domain" description="J" evidence="2">
    <location>
        <begin position="2"/>
        <end position="60"/>
    </location>
</feature>
<dbReference type="eggNOG" id="KOG0714">
    <property type="taxonomic scope" value="Eukaryota"/>
</dbReference>
<dbReference type="OrthoDB" id="10250354at2759"/>
<evidence type="ECO:0000256" key="1">
    <source>
        <dbReference type="SAM" id="MobiDB-lite"/>
    </source>
</evidence>